<keyword evidence="2" id="KW-1185">Reference proteome</keyword>
<gene>
    <name evidence="1" type="ORF">PODLI_1B012001</name>
</gene>
<evidence type="ECO:0000313" key="2">
    <source>
        <dbReference type="Proteomes" id="UP001178461"/>
    </source>
</evidence>
<proteinExistence type="predicted"/>
<evidence type="ECO:0000313" key="1">
    <source>
        <dbReference type="EMBL" id="CAI5772633.1"/>
    </source>
</evidence>
<protein>
    <submittedName>
        <fullName evidence="1">Uncharacterized protein</fullName>
    </submittedName>
</protein>
<organism evidence="1 2">
    <name type="scientific">Podarcis lilfordi</name>
    <name type="common">Lilford's wall lizard</name>
    <dbReference type="NCBI Taxonomy" id="74358"/>
    <lineage>
        <taxon>Eukaryota</taxon>
        <taxon>Metazoa</taxon>
        <taxon>Chordata</taxon>
        <taxon>Craniata</taxon>
        <taxon>Vertebrata</taxon>
        <taxon>Euteleostomi</taxon>
        <taxon>Lepidosauria</taxon>
        <taxon>Squamata</taxon>
        <taxon>Bifurcata</taxon>
        <taxon>Unidentata</taxon>
        <taxon>Episquamata</taxon>
        <taxon>Laterata</taxon>
        <taxon>Lacertibaenia</taxon>
        <taxon>Lacertidae</taxon>
        <taxon>Podarcis</taxon>
    </lineage>
</organism>
<dbReference type="EMBL" id="OX395129">
    <property type="protein sequence ID" value="CAI5772633.1"/>
    <property type="molecule type" value="Genomic_DNA"/>
</dbReference>
<accession>A0AA35K8T5</accession>
<dbReference type="AlphaFoldDB" id="A0AA35K8T5"/>
<reference evidence="1" key="1">
    <citation type="submission" date="2022-12" db="EMBL/GenBank/DDBJ databases">
        <authorList>
            <person name="Alioto T."/>
            <person name="Alioto T."/>
            <person name="Gomez Garrido J."/>
        </authorList>
    </citation>
    <scope>NUCLEOTIDE SEQUENCE</scope>
</reference>
<dbReference type="Proteomes" id="UP001178461">
    <property type="component" value="Chromosome 4"/>
</dbReference>
<name>A0AA35K8T5_9SAUR</name>
<sequence length="78" mass="9129">MRLLTSEFCINNQSTETDTNSQTLRIQACRTKQTLEYELTPSLQLPSRHRFSVAARDPRFLSHRGWPSLIRKGFVHVR</sequence>